<evidence type="ECO:0000313" key="9">
    <source>
        <dbReference type="Proteomes" id="UP000237105"/>
    </source>
</evidence>
<dbReference type="OrthoDB" id="1907033at2759"/>
<evidence type="ECO:0000256" key="6">
    <source>
        <dbReference type="SAM" id="MobiDB-lite"/>
    </source>
</evidence>
<evidence type="ECO:0000259" key="7">
    <source>
        <dbReference type="Pfam" id="PF05687"/>
    </source>
</evidence>
<name>A0A2P5C185_PARAD</name>
<comment type="caution">
    <text evidence="8">The sequence shown here is derived from an EMBL/GenBank/DDBJ whole genome shotgun (WGS) entry which is preliminary data.</text>
</comment>
<dbReference type="GO" id="GO:0003700">
    <property type="term" value="F:DNA-binding transcription factor activity"/>
    <property type="evidence" value="ECO:0007669"/>
    <property type="project" value="UniProtKB-UniRule"/>
</dbReference>
<comment type="similarity">
    <text evidence="1 5">Belongs to the BZR/LAT61 family.</text>
</comment>
<reference evidence="9" key="1">
    <citation type="submission" date="2016-06" db="EMBL/GenBank/DDBJ databases">
        <title>Parallel loss of symbiosis genes in relatives of nitrogen-fixing non-legume Parasponia.</title>
        <authorList>
            <person name="Van Velzen R."/>
            <person name="Holmer R."/>
            <person name="Bu F."/>
            <person name="Rutten L."/>
            <person name="Van Zeijl A."/>
            <person name="Liu W."/>
            <person name="Santuari L."/>
            <person name="Cao Q."/>
            <person name="Sharma T."/>
            <person name="Shen D."/>
            <person name="Roswanjaya Y."/>
            <person name="Wardhani T."/>
            <person name="Kalhor M.S."/>
            <person name="Jansen J."/>
            <person name="Van den Hoogen J."/>
            <person name="Gungor B."/>
            <person name="Hartog M."/>
            <person name="Hontelez J."/>
            <person name="Verver J."/>
            <person name="Yang W.-C."/>
            <person name="Schijlen E."/>
            <person name="Repin R."/>
            <person name="Schilthuizen M."/>
            <person name="Schranz E."/>
            <person name="Heidstra R."/>
            <person name="Miyata K."/>
            <person name="Fedorova E."/>
            <person name="Kohlen W."/>
            <person name="Bisseling T."/>
            <person name="Smit S."/>
            <person name="Geurts R."/>
        </authorList>
    </citation>
    <scope>NUCLEOTIDE SEQUENCE [LARGE SCALE GENOMIC DNA]</scope>
    <source>
        <strain evidence="9">cv. WU1-14</strain>
    </source>
</reference>
<protein>
    <recommendedName>
        <fullName evidence="5">Protein BZR1 homolog</fullName>
    </recommendedName>
    <alternativeName>
        <fullName evidence="5">Protein BRASSINAZOLE-RESISTANT 1 homolog</fullName>
    </alternativeName>
</protein>
<keyword evidence="2 5" id="KW-0805">Transcription regulation</keyword>
<keyword evidence="3 5" id="KW-0238">DNA-binding</keyword>
<dbReference type="Pfam" id="PF05687">
    <property type="entry name" value="BES1_N"/>
    <property type="match status" value="1"/>
</dbReference>
<comment type="function">
    <text evidence="5">Functions in brassinosteroid signaling. May function as transcriptional repressor.</text>
</comment>
<dbReference type="GO" id="GO:0003677">
    <property type="term" value="F:DNA binding"/>
    <property type="evidence" value="ECO:0007669"/>
    <property type="project" value="UniProtKB-UniRule"/>
</dbReference>
<keyword evidence="5" id="KW-1070">Brassinosteroid signaling pathway</keyword>
<dbReference type="STRING" id="3476.A0A2P5C185"/>
<dbReference type="EMBL" id="JXTB01000190">
    <property type="protein sequence ID" value="PON54765.1"/>
    <property type="molecule type" value="Genomic_DNA"/>
</dbReference>
<keyword evidence="9" id="KW-1185">Reference proteome</keyword>
<proteinExistence type="inferred from homology"/>
<sequence>MKGSAASMAAASGAQTPVGGGRSEIEKEKTKMRERQRRAITGKIFHGLRKHGGYSLSPRADINEVLRQLAREAGWIVEPDGTTYRAATNVGINGCPACGAAARTSGTLTPTSSVLNIGGAGGECSTTASPRGGGLHVGDSASAGVPASVCNFSGGGASSSSSIGHDPIHSGVGVGGDNIPMALYGMYDGFSGGIQLPSGVFQGGGPAAAAAGFEQRHPHLVESRASNQNTPVGSPLRRA</sequence>
<dbReference type="InterPro" id="IPR033264">
    <property type="entry name" value="BZR"/>
</dbReference>
<evidence type="ECO:0000256" key="3">
    <source>
        <dbReference type="ARBA" id="ARBA00023125"/>
    </source>
</evidence>
<dbReference type="GO" id="GO:0009742">
    <property type="term" value="P:brassinosteroid mediated signaling pathway"/>
    <property type="evidence" value="ECO:0007669"/>
    <property type="project" value="UniProtKB-UniRule"/>
</dbReference>
<dbReference type="GO" id="GO:0006351">
    <property type="term" value="P:DNA-templated transcription"/>
    <property type="evidence" value="ECO:0007669"/>
    <property type="project" value="InterPro"/>
</dbReference>
<accession>A0A2P5C185</accession>
<dbReference type="AlphaFoldDB" id="A0A2P5C185"/>
<keyword evidence="4 5" id="KW-0804">Transcription</keyword>
<evidence type="ECO:0000256" key="2">
    <source>
        <dbReference type="ARBA" id="ARBA00023015"/>
    </source>
</evidence>
<evidence type="ECO:0000256" key="1">
    <source>
        <dbReference type="ARBA" id="ARBA00005909"/>
    </source>
</evidence>
<dbReference type="GO" id="GO:0005634">
    <property type="term" value="C:nucleus"/>
    <property type="evidence" value="ECO:0007669"/>
    <property type="project" value="UniProtKB-SubCell"/>
</dbReference>
<evidence type="ECO:0000313" key="8">
    <source>
        <dbReference type="EMBL" id="PON54765.1"/>
    </source>
</evidence>
<comment type="subcellular location">
    <subcellularLocation>
        <location evidence="5">Nucleus</location>
    </subcellularLocation>
</comment>
<feature type="domain" description="BES1/BZR1 plant transcription factor N-terminal" evidence="7">
    <location>
        <begin position="23"/>
        <end position="92"/>
    </location>
</feature>
<evidence type="ECO:0000256" key="4">
    <source>
        <dbReference type="ARBA" id="ARBA00023163"/>
    </source>
</evidence>
<gene>
    <name evidence="8" type="ORF">PanWU01x14_192710</name>
</gene>
<dbReference type="PANTHER" id="PTHR31506">
    <property type="entry name" value="BES1/BZR1 HOMOLOG PROTEIN 3-RELATED"/>
    <property type="match status" value="1"/>
</dbReference>
<organism evidence="8 9">
    <name type="scientific">Parasponia andersonii</name>
    <name type="common">Sponia andersonii</name>
    <dbReference type="NCBI Taxonomy" id="3476"/>
    <lineage>
        <taxon>Eukaryota</taxon>
        <taxon>Viridiplantae</taxon>
        <taxon>Streptophyta</taxon>
        <taxon>Embryophyta</taxon>
        <taxon>Tracheophyta</taxon>
        <taxon>Spermatophyta</taxon>
        <taxon>Magnoliopsida</taxon>
        <taxon>eudicotyledons</taxon>
        <taxon>Gunneridae</taxon>
        <taxon>Pentapetalae</taxon>
        <taxon>rosids</taxon>
        <taxon>fabids</taxon>
        <taxon>Rosales</taxon>
        <taxon>Cannabaceae</taxon>
        <taxon>Parasponia</taxon>
    </lineage>
</organism>
<dbReference type="PANTHER" id="PTHR31506:SF4">
    <property type="entry name" value="BES1_BZR1 PLANT TRANSCRIPTION FACTOR N-TERMINAL DOMAIN-CONTAINING PROTEIN"/>
    <property type="match status" value="1"/>
</dbReference>
<dbReference type="Proteomes" id="UP000237105">
    <property type="component" value="Unassembled WGS sequence"/>
</dbReference>
<evidence type="ECO:0000256" key="5">
    <source>
        <dbReference type="RuleBase" id="RU369040"/>
    </source>
</evidence>
<feature type="compositionally biased region" description="Basic and acidic residues" evidence="6">
    <location>
        <begin position="23"/>
        <end position="33"/>
    </location>
</feature>
<feature type="compositionally biased region" description="Low complexity" evidence="6">
    <location>
        <begin position="1"/>
        <end position="14"/>
    </location>
</feature>
<dbReference type="InterPro" id="IPR008540">
    <property type="entry name" value="BES1_N"/>
</dbReference>
<feature type="region of interest" description="Disordered" evidence="6">
    <location>
        <begin position="1"/>
        <end position="34"/>
    </location>
</feature>